<reference evidence="12 13" key="1">
    <citation type="submission" date="2024-05" db="EMBL/GenBank/DDBJ databases">
        <title>Haplotype-resolved chromosome-level genome assembly of Huyou (Citrus changshanensis).</title>
        <authorList>
            <person name="Miao C."/>
            <person name="Chen W."/>
            <person name="Wu Y."/>
            <person name="Wang L."/>
            <person name="Zhao S."/>
            <person name="Grierson D."/>
            <person name="Xu C."/>
            <person name="Chen K."/>
        </authorList>
    </citation>
    <scope>NUCLEOTIDE SEQUENCE [LARGE SCALE GENOMIC DNA]</scope>
    <source>
        <strain evidence="12">01-14</strain>
        <tissue evidence="12">Leaf</tissue>
    </source>
</reference>
<dbReference type="PANTHER" id="PTHR31948:SF60">
    <property type="entry name" value="ZINC-FINGER HOMEODOMAIN PROTEIN 5"/>
    <property type="match status" value="1"/>
</dbReference>
<keyword evidence="6" id="KW-0238">DNA-binding</keyword>
<dbReference type="EMBL" id="JBCGBO010000001">
    <property type="protein sequence ID" value="KAK9228115.1"/>
    <property type="molecule type" value="Genomic_DNA"/>
</dbReference>
<feature type="compositionally biased region" description="Low complexity" evidence="10">
    <location>
        <begin position="124"/>
        <end position="135"/>
    </location>
</feature>
<protein>
    <recommendedName>
        <fullName evidence="11">ZF-HD dimerization-type domain-containing protein</fullName>
    </recommendedName>
</protein>
<dbReference type="GO" id="GO:0003700">
    <property type="term" value="F:DNA-binding transcription factor activity"/>
    <property type="evidence" value="ECO:0007669"/>
    <property type="project" value="TreeGrafter"/>
</dbReference>
<accession>A0AAP0MW47</accession>
<dbReference type="GO" id="GO:0050793">
    <property type="term" value="P:regulation of developmental process"/>
    <property type="evidence" value="ECO:0007669"/>
    <property type="project" value="TreeGrafter"/>
</dbReference>
<evidence type="ECO:0000256" key="9">
    <source>
        <dbReference type="ARBA" id="ARBA00023242"/>
    </source>
</evidence>
<feature type="domain" description="ZF-HD dimerization-type" evidence="11">
    <location>
        <begin position="143"/>
        <end position="192"/>
    </location>
</feature>
<evidence type="ECO:0000256" key="6">
    <source>
        <dbReference type="ARBA" id="ARBA00023125"/>
    </source>
</evidence>
<dbReference type="InterPro" id="IPR006455">
    <property type="entry name" value="Homeodomain_ZF_HD"/>
</dbReference>
<sequence length="365" mass="40798">MELQGKEKEIGMTSSMRYNRDSSSTVSTPINSIAGEMIRDQGTVHGEAIFNLPQTLDQHHHPLYRHHQSNSQQQQQPQTQQNLQNKPRAGSSNPEAQHPDPAPVSVANTTTTSTKEGNRSNQRSPAQAPTTSTAIITAPSIRYRECLKNHAANMGSHVIDGCGEFMPSGEDGTPEGLKCAACDCHRNFHRKEIDGESQSQSQYAAHSLYTYNYPSRNNSTQRNHHHQQQQQPPPPPFHHLQQHHRISYTSPQTASIAPMMMTFGGGDGAGGSSGGLDESSSEDLNMFHSSAGGQTSMQAKKKRFRTKFSQEQKDKMMEFAETLGWRIQKQDDQQVHDFCTQVGVKRQVFKVWMHNNKQASKKKHE</sequence>
<keyword evidence="2" id="KW-0479">Metal-binding</keyword>
<evidence type="ECO:0000313" key="13">
    <source>
        <dbReference type="Proteomes" id="UP001428341"/>
    </source>
</evidence>
<evidence type="ECO:0000256" key="3">
    <source>
        <dbReference type="ARBA" id="ARBA00022771"/>
    </source>
</evidence>
<feature type="compositionally biased region" description="Polar residues" evidence="10">
    <location>
        <begin position="212"/>
        <end position="221"/>
    </location>
</feature>
<feature type="compositionally biased region" description="Gly residues" evidence="10">
    <location>
        <begin position="263"/>
        <end position="274"/>
    </location>
</feature>
<feature type="compositionally biased region" description="Low complexity" evidence="10">
    <location>
        <begin position="275"/>
        <end position="284"/>
    </location>
</feature>
<evidence type="ECO:0000256" key="1">
    <source>
        <dbReference type="ARBA" id="ARBA00004123"/>
    </source>
</evidence>
<evidence type="ECO:0000313" key="12">
    <source>
        <dbReference type="EMBL" id="KAK9228115.1"/>
    </source>
</evidence>
<dbReference type="PANTHER" id="PTHR31948">
    <property type="entry name" value="ZINC-FINGER HOMEODOMAIN PROTEIN 2"/>
    <property type="match status" value="1"/>
</dbReference>
<organism evidence="12 13">
    <name type="scientific">Citrus x changshan-huyou</name>
    <dbReference type="NCBI Taxonomy" id="2935761"/>
    <lineage>
        <taxon>Eukaryota</taxon>
        <taxon>Viridiplantae</taxon>
        <taxon>Streptophyta</taxon>
        <taxon>Embryophyta</taxon>
        <taxon>Tracheophyta</taxon>
        <taxon>Spermatophyta</taxon>
        <taxon>Magnoliopsida</taxon>
        <taxon>eudicotyledons</taxon>
        <taxon>Gunneridae</taxon>
        <taxon>Pentapetalae</taxon>
        <taxon>rosids</taxon>
        <taxon>malvids</taxon>
        <taxon>Sapindales</taxon>
        <taxon>Rutaceae</taxon>
        <taxon>Aurantioideae</taxon>
        <taxon>Citrus</taxon>
    </lineage>
</organism>
<evidence type="ECO:0000256" key="7">
    <source>
        <dbReference type="ARBA" id="ARBA00023155"/>
    </source>
</evidence>
<proteinExistence type="predicted"/>
<dbReference type="GO" id="GO:0005634">
    <property type="term" value="C:nucleus"/>
    <property type="evidence" value="ECO:0007669"/>
    <property type="project" value="UniProtKB-SubCell"/>
</dbReference>
<keyword evidence="4" id="KW-0862">Zinc</keyword>
<gene>
    <name evidence="12" type="ORF">WN944_021063</name>
</gene>
<dbReference type="GO" id="GO:0000976">
    <property type="term" value="F:transcription cis-regulatory region binding"/>
    <property type="evidence" value="ECO:0007669"/>
    <property type="project" value="TreeGrafter"/>
</dbReference>
<dbReference type="InterPro" id="IPR009057">
    <property type="entry name" value="Homeodomain-like_sf"/>
</dbReference>
<feature type="region of interest" description="Disordered" evidence="10">
    <location>
        <begin position="1"/>
        <end position="29"/>
    </location>
</feature>
<keyword evidence="8" id="KW-0804">Transcription</keyword>
<evidence type="ECO:0000256" key="8">
    <source>
        <dbReference type="ARBA" id="ARBA00023163"/>
    </source>
</evidence>
<evidence type="ECO:0000256" key="2">
    <source>
        <dbReference type="ARBA" id="ARBA00022723"/>
    </source>
</evidence>
<dbReference type="GO" id="GO:0008270">
    <property type="term" value="F:zinc ion binding"/>
    <property type="evidence" value="ECO:0007669"/>
    <property type="project" value="UniProtKB-KW"/>
</dbReference>
<feature type="compositionally biased region" description="Polar residues" evidence="10">
    <location>
        <begin position="12"/>
        <end position="29"/>
    </location>
</feature>
<comment type="subcellular location">
    <subcellularLocation>
        <location evidence="1">Nucleus</location>
    </subcellularLocation>
</comment>
<dbReference type="Pfam" id="PF04770">
    <property type="entry name" value="ZF-HD_dimer"/>
    <property type="match status" value="1"/>
</dbReference>
<feature type="region of interest" description="Disordered" evidence="10">
    <location>
        <begin position="212"/>
        <end position="244"/>
    </location>
</feature>
<keyword evidence="3" id="KW-0863">Zinc-finger</keyword>
<dbReference type="InterPro" id="IPR006456">
    <property type="entry name" value="ZF_HD_homeobox_Cys/His_dimer"/>
</dbReference>
<evidence type="ECO:0000259" key="11">
    <source>
        <dbReference type="PROSITE" id="PS51523"/>
    </source>
</evidence>
<feature type="compositionally biased region" description="Low complexity" evidence="10">
    <location>
        <begin position="69"/>
        <end position="85"/>
    </location>
</feature>
<feature type="region of interest" description="Disordered" evidence="10">
    <location>
        <begin position="65"/>
        <end position="135"/>
    </location>
</feature>
<evidence type="ECO:0000256" key="10">
    <source>
        <dbReference type="SAM" id="MobiDB-lite"/>
    </source>
</evidence>
<feature type="compositionally biased region" description="Basic and acidic residues" evidence="10">
    <location>
        <begin position="1"/>
        <end position="10"/>
    </location>
</feature>
<evidence type="ECO:0000256" key="5">
    <source>
        <dbReference type="ARBA" id="ARBA00023015"/>
    </source>
</evidence>
<dbReference type="Proteomes" id="UP001428341">
    <property type="component" value="Unassembled WGS sequence"/>
</dbReference>
<keyword evidence="13" id="KW-1185">Reference proteome</keyword>
<feature type="compositionally biased region" description="Polar residues" evidence="10">
    <location>
        <begin position="106"/>
        <end position="123"/>
    </location>
</feature>
<dbReference type="NCBIfam" id="TIGR01565">
    <property type="entry name" value="homeo_ZF_HD"/>
    <property type="match status" value="1"/>
</dbReference>
<comment type="caution">
    <text evidence="12">The sequence shown here is derived from an EMBL/GenBank/DDBJ whole genome shotgun (WGS) entry which is preliminary data.</text>
</comment>
<keyword evidence="7" id="KW-0371">Homeobox</keyword>
<dbReference type="NCBIfam" id="TIGR01566">
    <property type="entry name" value="ZF_HD_prot_N"/>
    <property type="match status" value="1"/>
</dbReference>
<feature type="region of interest" description="Disordered" evidence="10">
    <location>
        <begin position="258"/>
        <end position="284"/>
    </location>
</feature>
<dbReference type="PROSITE" id="PS51523">
    <property type="entry name" value="ZF_HD_DIMER"/>
    <property type="match status" value="1"/>
</dbReference>
<evidence type="ECO:0000256" key="4">
    <source>
        <dbReference type="ARBA" id="ARBA00022833"/>
    </source>
</evidence>
<name>A0AAP0MW47_9ROSI</name>
<dbReference type="Gene3D" id="1.10.10.60">
    <property type="entry name" value="Homeodomain-like"/>
    <property type="match status" value="1"/>
</dbReference>
<dbReference type="FunFam" id="1.10.10.60:FF:000257">
    <property type="entry name" value="Zinc-finger homeodomain protein 2"/>
    <property type="match status" value="1"/>
</dbReference>
<keyword evidence="5" id="KW-0805">Transcription regulation</keyword>
<dbReference type="SUPFAM" id="SSF46689">
    <property type="entry name" value="Homeodomain-like"/>
    <property type="match status" value="1"/>
</dbReference>
<keyword evidence="9" id="KW-0539">Nucleus</keyword>
<dbReference type="AlphaFoldDB" id="A0AAP0MW47"/>